<dbReference type="InterPro" id="IPR013783">
    <property type="entry name" value="Ig-like_fold"/>
</dbReference>
<dbReference type="PRINTS" id="PR00723">
    <property type="entry name" value="SUBTILISIN"/>
</dbReference>
<dbReference type="Gene3D" id="2.60.120.260">
    <property type="entry name" value="Galactose-binding domain-like"/>
    <property type="match status" value="1"/>
</dbReference>
<dbReference type="InterPro" id="IPR000209">
    <property type="entry name" value="Peptidase_S8/S53_dom"/>
</dbReference>
<evidence type="ECO:0000256" key="4">
    <source>
        <dbReference type="PROSITE-ProRule" id="PRU01240"/>
    </source>
</evidence>
<dbReference type="InterPro" id="IPR034058">
    <property type="entry name" value="TagA/B/C/D_pept_dom"/>
</dbReference>
<name>A0A4R5DNR2_9BACT</name>
<dbReference type="SUPFAM" id="SSF49265">
    <property type="entry name" value="Fibronectin type III"/>
    <property type="match status" value="1"/>
</dbReference>
<dbReference type="GO" id="GO:0006508">
    <property type="term" value="P:proteolysis"/>
    <property type="evidence" value="ECO:0007669"/>
    <property type="project" value="UniProtKB-KW"/>
</dbReference>
<feature type="domain" description="CARDB" evidence="6">
    <location>
        <begin position="1146"/>
        <end position="1212"/>
    </location>
</feature>
<dbReference type="EMBL" id="SMFL01000004">
    <property type="protein sequence ID" value="TDE15197.1"/>
    <property type="molecule type" value="Genomic_DNA"/>
</dbReference>
<accession>A0A4R5DNR2</accession>
<proteinExistence type="inferred from homology"/>
<comment type="caution">
    <text evidence="8">The sequence shown here is derived from an EMBL/GenBank/DDBJ whole genome shotgun (WGS) entry which is preliminary data.</text>
</comment>
<evidence type="ECO:0000313" key="8">
    <source>
        <dbReference type="EMBL" id="TDE15197.1"/>
    </source>
</evidence>
<dbReference type="RefSeq" id="WP_131958460.1">
    <property type="nucleotide sequence ID" value="NZ_SMFL01000004.1"/>
</dbReference>
<dbReference type="CDD" id="cd00063">
    <property type="entry name" value="FN3"/>
    <property type="match status" value="1"/>
</dbReference>
<keyword evidence="9" id="KW-1185">Reference proteome</keyword>
<dbReference type="Gene3D" id="3.40.50.200">
    <property type="entry name" value="Peptidase S8/S53 domain"/>
    <property type="match status" value="1"/>
</dbReference>
<feature type="domain" description="Peptidase S8/S53" evidence="5">
    <location>
        <begin position="236"/>
        <end position="499"/>
    </location>
</feature>
<keyword evidence="2" id="KW-0378">Hydrolase</keyword>
<evidence type="ECO:0000259" key="7">
    <source>
        <dbReference type="Pfam" id="PF18962"/>
    </source>
</evidence>
<feature type="domain" description="Secretion system C-terminal sorting" evidence="7">
    <location>
        <begin position="1718"/>
        <end position="1794"/>
    </location>
</feature>
<sequence length="1797" mass="199148">MPLLKSYLFWLFLPVFCIHPFIAQSQKLYLRNGVVTPTQQTGLPDGKIDWKSFSDPMGKLVIIQFNSIPSEENVHLLKQAGIELLEYIPDNAYTTVLKGKPDAALLKLHGIKYIVELSPIQKIQPQLLGDNLPSYMRKVSGKMDVQVSYPRSFFIDDIRSDLEKNKFEIISESLIDYQFLEVRLDTNRLEELAALPWIQYIEKITSPEEPLNDKSLAGTRANLLSSDRGFNYELNGQGVVIGIGEAGSPSTHIDVSDRVLSNTTRYMDPHGVHVTVTAAGAGIVNEKYKGYAPKADVIMRTQKEVWQEANALVRDFGMVLTNNSYGTSEGGADCPGFGSYSGYSGTLDEQAHNFPYLQHIFAAGNSGYAAACNGFPARFGNVLGDYASAKNVLSIGQTFVNGVIAISSSKGPVQDGRIKPELVAPGSSIYSGIHDNKYGALTGTSMAAPAVTGGAALLYQQYRQLHNQQNPKNALIKALLCNGASDRGLAGPDFSYGFGMINLLRSAEMLKKGCYFSGKLGNAAINEFQIQIPVGTSLAKVMVYGNDPATSTIAGGKTLVNNLDLKVKTPQGSEVLPLSPDATNVYAAAISQVDNINNAEQVVIENPIAGTYTFQVTGSVVPLGQQEFFLVYDLIEQSVLLTYPVGSERLTTDDNINIHWDSYGNPASTFDVSFSLNGGTDWTTINSAVPAQTTQLSWIVPNATTVSAKIRLIQNETGVVKESDAFTIMEVPTISLAPVQCEGYALIQWSAVNGATDYEVMRYNDGEMKPVTITKELTYTFSALSSDTTYYFSVRPRISGIPGRRAIAIGHKPSGGSCEGTISDNDLGIISIISPLKSGRELTSSSLTASEPVAIRIQNFDDQPVKKPFELGYSIGGENAQIHWETISLEIAPQATLEHTFTNNADLHIAGTYTFNFYIKMDGDIVQKNNRKTIVIKQLPNSPVSLPYLESFEAMPGQTLQFDQIGLENADKYDFISQSNIGRLRTLTDPETAFSGRKALLFDADSWGTHEYFTTLVGTYNLADLSTGVDEMLLKFRFRPYNGYYYGDVGIYIRGSDADSWIFVSDYRDTQHLRLDNNYYQKTVEISNLLQKNSQRFSTSFQVMWRQKARYPAQTDGIIIDDIELVKAASDIVLVEVAPLSLPVCTETSQKLSVRVKNLGTDDCFNVPVQVSVDGLNVSSAFIPVVRAGSEASFAFSIISKLQQEGDHLIRASLSKYLDLKPDNNVSHLQVTTPPTITKFPYFEDFENGPGGWQTFGQNSAWQFGYPNSSKIKGAASGLNAWKTNLDGPYQNDGISYLYSPCFYLGDSNRGSIMLSFSSSLDLDPCDEGGCDIAYVEYSTSSNWQTLGGSDWSTNWYKPTVGKVLAWNSQDYTRWHVASELALPWSVGYIRFRFVIKGNSSNHREGFAIDDVHLYDRDPIYDFTGQITGQQPNQGFASTDHVEGNQWISLKVGSSLIAAVNPNNQKMGNVSVSAYKNISPTPVTKGQYYLPRNFSIQASPQIYTEPIGIRLFFKDKEVEGLIMATDNTGVSRPGSVYDLSLTKYSGINEDGILENNAESTWTHYPKQMVRLIPFMDGYYADFETKNFSEFWFAKDYIGSVQPLPVSIVSFSAQHQLYDFEKKESVLLEWKTSDEKTFSHFEIEVAITKSEFQQMKFVKIGQLTGHKESLKQSAYSFTDRNQFISATRYYRLKLVDMDGSFQYSIIRAVNVNAEKEWKIFPNPVKEKISVQFEQQPGLLVTCSITDMNGHILQTEEFTLNESIPQKAISISVRNFAPGLYLIRITSGQREKVFKFVKE</sequence>
<keyword evidence="3" id="KW-0720">Serine protease</keyword>
<dbReference type="PROSITE" id="PS00138">
    <property type="entry name" value="SUBTILASE_SER"/>
    <property type="match status" value="1"/>
</dbReference>
<dbReference type="PANTHER" id="PTHR43399">
    <property type="entry name" value="SUBTILISIN-RELATED"/>
    <property type="match status" value="1"/>
</dbReference>
<evidence type="ECO:0000256" key="1">
    <source>
        <dbReference type="ARBA" id="ARBA00022670"/>
    </source>
</evidence>
<evidence type="ECO:0000259" key="5">
    <source>
        <dbReference type="Pfam" id="PF00082"/>
    </source>
</evidence>
<reference evidence="8 9" key="1">
    <citation type="submission" date="2019-03" db="EMBL/GenBank/DDBJ databases">
        <title>Dyadobacter AR-3-6 sp. nov., isolated from arctic soil.</title>
        <authorList>
            <person name="Chaudhary D.K."/>
        </authorList>
    </citation>
    <scope>NUCLEOTIDE SEQUENCE [LARGE SCALE GENOMIC DNA]</scope>
    <source>
        <strain evidence="8 9">AR-3-6</strain>
    </source>
</reference>
<dbReference type="InterPro" id="IPR023828">
    <property type="entry name" value="Peptidase_S8_Ser-AS"/>
</dbReference>
<keyword evidence="1" id="KW-0645">Protease</keyword>
<comment type="caution">
    <text evidence="4">Lacks conserved residue(s) required for the propagation of feature annotation.</text>
</comment>
<dbReference type="InterPro" id="IPR051048">
    <property type="entry name" value="Peptidase_S8/S53_subtilisin"/>
</dbReference>
<protein>
    <submittedName>
        <fullName evidence="8">T9SS type A sorting domain-containing protein</fullName>
    </submittedName>
</protein>
<dbReference type="PANTHER" id="PTHR43399:SF5">
    <property type="entry name" value="PEPTIDASE S8 FAMILY WITH PROTEASE-ASSOCIATED DOMAIN"/>
    <property type="match status" value="1"/>
</dbReference>
<dbReference type="NCBIfam" id="TIGR04183">
    <property type="entry name" value="Por_Secre_tail"/>
    <property type="match status" value="1"/>
</dbReference>
<dbReference type="OrthoDB" id="9792152at2"/>
<comment type="similarity">
    <text evidence="4">Belongs to the peptidase S8 family.</text>
</comment>
<dbReference type="Pfam" id="PF00082">
    <property type="entry name" value="Peptidase_S8"/>
    <property type="match status" value="1"/>
</dbReference>
<dbReference type="InterPro" id="IPR036116">
    <property type="entry name" value="FN3_sf"/>
</dbReference>
<evidence type="ECO:0000256" key="2">
    <source>
        <dbReference type="ARBA" id="ARBA00022801"/>
    </source>
</evidence>
<dbReference type="PROSITE" id="PS51892">
    <property type="entry name" value="SUBTILASE"/>
    <property type="match status" value="1"/>
</dbReference>
<dbReference type="InterPro" id="IPR008979">
    <property type="entry name" value="Galactose-bd-like_sf"/>
</dbReference>
<organism evidence="8 9">
    <name type="scientific">Dyadobacter psychrotolerans</name>
    <dbReference type="NCBI Taxonomy" id="2541721"/>
    <lineage>
        <taxon>Bacteria</taxon>
        <taxon>Pseudomonadati</taxon>
        <taxon>Bacteroidota</taxon>
        <taxon>Cytophagia</taxon>
        <taxon>Cytophagales</taxon>
        <taxon>Spirosomataceae</taxon>
        <taxon>Dyadobacter</taxon>
    </lineage>
</organism>
<dbReference type="InterPro" id="IPR011635">
    <property type="entry name" value="CARDB"/>
</dbReference>
<dbReference type="Pfam" id="PF18962">
    <property type="entry name" value="Por_Secre_tail"/>
    <property type="match status" value="1"/>
</dbReference>
<dbReference type="GO" id="GO:0004252">
    <property type="term" value="F:serine-type endopeptidase activity"/>
    <property type="evidence" value="ECO:0007669"/>
    <property type="project" value="InterPro"/>
</dbReference>
<evidence type="ECO:0000313" key="9">
    <source>
        <dbReference type="Proteomes" id="UP000294850"/>
    </source>
</evidence>
<dbReference type="Pfam" id="PF07705">
    <property type="entry name" value="CARDB"/>
    <property type="match status" value="1"/>
</dbReference>
<dbReference type="Gene3D" id="2.60.120.380">
    <property type="match status" value="1"/>
</dbReference>
<evidence type="ECO:0000259" key="6">
    <source>
        <dbReference type="Pfam" id="PF07705"/>
    </source>
</evidence>
<dbReference type="Proteomes" id="UP000294850">
    <property type="component" value="Unassembled WGS sequence"/>
</dbReference>
<dbReference type="InterPro" id="IPR036852">
    <property type="entry name" value="Peptidase_S8/S53_dom_sf"/>
</dbReference>
<evidence type="ECO:0000256" key="3">
    <source>
        <dbReference type="ARBA" id="ARBA00022825"/>
    </source>
</evidence>
<dbReference type="InterPro" id="IPR003961">
    <property type="entry name" value="FN3_dom"/>
</dbReference>
<dbReference type="SUPFAM" id="SSF52743">
    <property type="entry name" value="Subtilisin-like"/>
    <property type="match status" value="1"/>
</dbReference>
<dbReference type="InterPro" id="IPR026444">
    <property type="entry name" value="Secre_tail"/>
</dbReference>
<gene>
    <name evidence="8" type="ORF">E0F88_11775</name>
</gene>
<dbReference type="SUPFAM" id="SSF49785">
    <property type="entry name" value="Galactose-binding domain-like"/>
    <property type="match status" value="1"/>
</dbReference>
<dbReference type="Gene3D" id="2.60.40.10">
    <property type="entry name" value="Immunoglobulins"/>
    <property type="match status" value="2"/>
</dbReference>
<dbReference type="CDD" id="cd04842">
    <property type="entry name" value="Peptidases_S8_Kp43_protease"/>
    <property type="match status" value="1"/>
</dbReference>
<dbReference type="InterPro" id="IPR015500">
    <property type="entry name" value="Peptidase_S8_subtilisin-rel"/>
</dbReference>